<proteinExistence type="inferred from homology"/>
<dbReference type="InterPro" id="IPR012792">
    <property type="entry name" value="3-oxoacid_CoA-transf_A"/>
</dbReference>
<dbReference type="PROSITE" id="PS01273">
    <property type="entry name" value="COA_TRANSF_1"/>
    <property type="match status" value="1"/>
</dbReference>
<keyword evidence="2 3" id="KW-0808">Transferase</keyword>
<evidence type="ECO:0000313" key="4">
    <source>
        <dbReference type="Proteomes" id="UP000199520"/>
    </source>
</evidence>
<dbReference type="GO" id="GO:0008410">
    <property type="term" value="F:CoA-transferase activity"/>
    <property type="evidence" value="ECO:0007669"/>
    <property type="project" value="InterPro"/>
</dbReference>
<evidence type="ECO:0000313" key="3">
    <source>
        <dbReference type="EMBL" id="SFM08239.1"/>
    </source>
</evidence>
<dbReference type="AlphaFoldDB" id="A0A1I4MY74"/>
<dbReference type="InterPro" id="IPR004165">
    <property type="entry name" value="CoA_trans_fam_I"/>
</dbReference>
<dbReference type="OrthoDB" id="9777193at2"/>
<dbReference type="RefSeq" id="WP_090940681.1">
    <property type="nucleotide sequence ID" value="NZ_FOTS01000039.1"/>
</dbReference>
<dbReference type="PANTHER" id="PTHR13707">
    <property type="entry name" value="KETOACID-COENZYME A TRANSFERASE"/>
    <property type="match status" value="1"/>
</dbReference>
<evidence type="ECO:0000256" key="1">
    <source>
        <dbReference type="ARBA" id="ARBA00005612"/>
    </source>
</evidence>
<organism evidence="3 4">
    <name type="scientific">Pelosinus propionicus DSM 13327</name>
    <dbReference type="NCBI Taxonomy" id="1123291"/>
    <lineage>
        <taxon>Bacteria</taxon>
        <taxon>Bacillati</taxon>
        <taxon>Bacillota</taxon>
        <taxon>Negativicutes</taxon>
        <taxon>Selenomonadales</taxon>
        <taxon>Sporomusaceae</taxon>
        <taxon>Pelosinus</taxon>
    </lineage>
</organism>
<dbReference type="PANTHER" id="PTHR13707:SF60">
    <property type="entry name" value="ACETATE COA-TRANSFERASE SUBUNIT ALPHA"/>
    <property type="match status" value="1"/>
</dbReference>
<dbReference type="STRING" id="1123291.SAMN04490355_103936"/>
<evidence type="ECO:0000256" key="2">
    <source>
        <dbReference type="ARBA" id="ARBA00022679"/>
    </source>
</evidence>
<dbReference type="EMBL" id="FOTS01000039">
    <property type="protein sequence ID" value="SFM08239.1"/>
    <property type="molecule type" value="Genomic_DNA"/>
</dbReference>
<name>A0A1I4MY74_9FIRM</name>
<dbReference type="InterPro" id="IPR004163">
    <property type="entry name" value="CoA_transf_BS"/>
</dbReference>
<dbReference type="Proteomes" id="UP000199520">
    <property type="component" value="Unassembled WGS sequence"/>
</dbReference>
<keyword evidence="4" id="KW-1185">Reference proteome</keyword>
<dbReference type="SUPFAM" id="SSF100950">
    <property type="entry name" value="NagB/RpiA/CoA transferase-like"/>
    <property type="match status" value="1"/>
</dbReference>
<comment type="similarity">
    <text evidence="1">Belongs to the 3-oxoacid CoA-transferase subunit A family.</text>
</comment>
<dbReference type="SMART" id="SM00882">
    <property type="entry name" value="CoA_trans"/>
    <property type="match status" value="1"/>
</dbReference>
<gene>
    <name evidence="3" type="ORF">SAMN04490355_103936</name>
</gene>
<dbReference type="Pfam" id="PF01144">
    <property type="entry name" value="CoA_trans"/>
    <property type="match status" value="1"/>
</dbReference>
<protein>
    <submittedName>
        <fullName evidence="3">Acetate CoA/acetoacetate CoA-transferase alpha subunit</fullName>
    </submittedName>
</protein>
<accession>A0A1I4MY74</accession>
<reference evidence="4" key="1">
    <citation type="submission" date="2016-10" db="EMBL/GenBank/DDBJ databases">
        <authorList>
            <person name="Varghese N."/>
            <person name="Submissions S."/>
        </authorList>
    </citation>
    <scope>NUCLEOTIDE SEQUENCE [LARGE SCALE GENOMIC DNA]</scope>
    <source>
        <strain evidence="4">DSM 13327</strain>
    </source>
</reference>
<dbReference type="NCBIfam" id="TIGR02429">
    <property type="entry name" value="pcaI_scoA_fam"/>
    <property type="match status" value="1"/>
</dbReference>
<dbReference type="InterPro" id="IPR037171">
    <property type="entry name" value="NagB/RpiA_transferase-like"/>
</dbReference>
<dbReference type="Gene3D" id="3.40.1080.10">
    <property type="entry name" value="Glutaconate Coenzyme A-transferase"/>
    <property type="match status" value="1"/>
</dbReference>
<sequence length="223" mass="23667">MAEICTVKEAVRNISDGMSIMIGGFLNVGTPENLIQALVEKGVKDLTIISNDTGFVGKGIGKLQDHKQIAKVYTSYVEGHPAYGQCMDSGEVEVILVPQGTLAEQIRAAGAGLGGVLTPTGVGTVAAQGKQEVMIHDKTYLMELALSADVAFIKAYQADTSGNLVYRRCARNFNPIMATAAKLVIAEVEEIVPVGTIDPDHVITPGIFVDFIVKGDIEYGRNG</sequence>